<feature type="compositionally biased region" description="Pro residues" evidence="2">
    <location>
        <begin position="1251"/>
        <end position="1260"/>
    </location>
</feature>
<keyword evidence="1" id="KW-0175">Coiled coil</keyword>
<feature type="compositionally biased region" description="Low complexity" evidence="2">
    <location>
        <begin position="472"/>
        <end position="481"/>
    </location>
</feature>
<feature type="compositionally biased region" description="Polar residues" evidence="2">
    <location>
        <begin position="149"/>
        <end position="167"/>
    </location>
</feature>
<feature type="region of interest" description="Disordered" evidence="2">
    <location>
        <begin position="461"/>
        <end position="482"/>
    </location>
</feature>
<evidence type="ECO:0000313" key="3">
    <source>
        <dbReference type="EMBL" id="KAF4108179.1"/>
    </source>
</evidence>
<evidence type="ECO:0000256" key="2">
    <source>
        <dbReference type="SAM" id="MobiDB-lite"/>
    </source>
</evidence>
<feature type="region of interest" description="Disordered" evidence="2">
    <location>
        <begin position="1251"/>
        <end position="1308"/>
    </location>
</feature>
<evidence type="ECO:0000256" key="1">
    <source>
        <dbReference type="ARBA" id="ARBA00023054"/>
    </source>
</evidence>
<dbReference type="PANTHER" id="PTHR24200:SF15">
    <property type="entry name" value="MICROTUBULE-ASSOCIATED TUMOR SUPPRESSOR CANDIDATE 2-LIKE ISOFORM X1"/>
    <property type="match status" value="1"/>
</dbReference>
<feature type="compositionally biased region" description="Low complexity" evidence="2">
    <location>
        <begin position="176"/>
        <end position="204"/>
    </location>
</feature>
<feature type="region of interest" description="Disordered" evidence="2">
    <location>
        <begin position="1"/>
        <end position="26"/>
    </location>
</feature>
<name>A0A7J6CLI8_9TELE</name>
<feature type="region of interest" description="Disordered" evidence="2">
    <location>
        <begin position="659"/>
        <end position="687"/>
    </location>
</feature>
<dbReference type="EMBL" id="JAAMOB010000010">
    <property type="protein sequence ID" value="KAF4108179.1"/>
    <property type="molecule type" value="Genomic_DNA"/>
</dbReference>
<feature type="region of interest" description="Disordered" evidence="2">
    <location>
        <begin position="731"/>
        <end position="888"/>
    </location>
</feature>
<reference evidence="3 4" key="1">
    <citation type="submission" date="2020-04" db="EMBL/GenBank/DDBJ databases">
        <title>Chromosome-level genome assembly of a cyprinid fish Onychostoma macrolepis by integration of Nanopore Sequencing, Bionano and Hi-C technology.</title>
        <authorList>
            <person name="Wang D."/>
        </authorList>
    </citation>
    <scope>NUCLEOTIDE SEQUENCE [LARGE SCALE GENOMIC DNA]</scope>
    <source>
        <strain evidence="3">SWU-2019</strain>
        <tissue evidence="3">Muscle</tissue>
    </source>
</reference>
<protein>
    <recommendedName>
        <fullName evidence="5">Microtubule associated tumor suppressor candidate 2</fullName>
    </recommendedName>
</protein>
<feature type="compositionally biased region" description="Polar residues" evidence="2">
    <location>
        <begin position="461"/>
        <end position="471"/>
    </location>
</feature>
<feature type="compositionally biased region" description="Polar residues" evidence="2">
    <location>
        <begin position="816"/>
        <end position="826"/>
    </location>
</feature>
<feature type="compositionally biased region" description="Basic and acidic residues" evidence="2">
    <location>
        <begin position="868"/>
        <end position="888"/>
    </location>
</feature>
<dbReference type="GO" id="GO:0005634">
    <property type="term" value="C:nucleus"/>
    <property type="evidence" value="ECO:0007669"/>
    <property type="project" value="TreeGrafter"/>
</dbReference>
<feature type="compositionally biased region" description="Polar residues" evidence="2">
    <location>
        <begin position="659"/>
        <end position="674"/>
    </location>
</feature>
<evidence type="ECO:0008006" key="5">
    <source>
        <dbReference type="Google" id="ProtNLM"/>
    </source>
</evidence>
<sequence length="1308" mass="145989">MNVQGKIQASEVNQQEEIQNDDKQPLLETVEDANANQITKENIYSDYREHGSPLPPLVSHSEAQERIIIWGTHTRSEDPELEEFELLECQELETFVVEEEEQVDMQSERSRKGAKNFSDKELSSTAISTTFGSPWKDHNENHSVDGDVNENSQPLDLRTSSSRSGANRTLRDARSGSESNVFSSSLSAVTSLSGSLASALDSAGRTQPLSSQSTKSTSDKGRNQHPATTESYIHSERNRELPRDLDQNHNSTTLPQEPQYDRSKLMHPSFGAVKLQKFQMEAEQNAGKRMSTEVPKGMVRVLPSCRQLVRPLSTEKRLTSGYPSIDTQADQQQSHFSETGQTHPQVLPTTEVNSNPIADSETPSNQTFTQEAQRLKRQSSADRAASPSSLERKTHFSRRAYSSPTRPSTPPSPKTIRSPQRQPPSSPIKTLPSRGPQLGYAGYSSGLRAPVKTTINTSIHKTPPQQASMETSPPSKCLPKPKSVRPKIITYIRKTPQVKPQSLEGTYEVSSLPTRLSTYSSTQAKPAVGDQGEATVLSASNLLYDKYRQEMQKVRFFSPGLMVSGIKPPSNTMPHKMAGRADSFYGSLNKPLSAAMGRSPLALGSPVSGADDPSGPSMAAQDMGSLYRPPRGLRPQLGVGAVNRTPSAAVKNRMVLTGQPKSPLTLSQPMQAVNPTTQTPQEPQDQRKPVAIGLAAKSLLPKPSQSGLRPPGYSRLPPARLAAFGFVRSSSVSSVSSNHSTDSTRSDPCRPTYRPNSVNDEPPPLHRVTTSPPGDGSRAPCRNTPQPPNTPAPTRRSLLPPPRSSPVASRKEFQKSSDGIRSSLSSPKRLAVVSPKPQSPVLQRQQRATVAVRGSSMQILPRTGSPGPEKKKEEEQKKEKEREEVERHEEMQLLQGRCEEQARQLQTLQTELKKTSMRLEVFVICTQHFSLKSESAEEKERELSQELSRIQHEVAFNAARWERLQKEKRELEECFERELRELQVQQESELATVEENLRLRHASDRDHLRAEHQSEVEELHTQHQEQIEELTANHEAALEDLKTMHNITMSTLQEEHARTMRDLRKAHEQQKASLEEDFEKLRLSLQDQVDTLTFQNRTLKDKAKRFEEALRKSTDEQIVDALAPYQHIEEDLKSLKEVLEMKNQQIHDQEKKICHLEKVQAQKNLYLEERVQVLQQQNEDLMARIDRHLTVSRQLSEENANLQEYVEKETNEKKRLSRNNEELLWLLQTSPHLSPSSSPIHRAFFPSPDIPPYPYSPGPGTPTHSCSPGPCTPSHKVASSAPGTPTLRGSPAARSSPARIPNANTLPR</sequence>
<feature type="compositionally biased region" description="Polar residues" evidence="2">
    <location>
        <begin position="123"/>
        <end position="132"/>
    </location>
</feature>
<dbReference type="GO" id="GO:0005737">
    <property type="term" value="C:cytoplasm"/>
    <property type="evidence" value="ECO:0007669"/>
    <property type="project" value="TreeGrafter"/>
</dbReference>
<feature type="compositionally biased region" description="Polar residues" evidence="2">
    <location>
        <begin position="1"/>
        <end position="17"/>
    </location>
</feature>
<feature type="region of interest" description="Disordered" evidence="2">
    <location>
        <begin position="327"/>
        <end position="444"/>
    </location>
</feature>
<feature type="region of interest" description="Disordered" evidence="2">
    <location>
        <begin position="98"/>
        <end position="265"/>
    </location>
</feature>
<comment type="caution">
    <text evidence="3">The sequence shown here is derived from an EMBL/GenBank/DDBJ whole genome shotgun (WGS) entry which is preliminary data.</text>
</comment>
<feature type="compositionally biased region" description="Basic and acidic residues" evidence="2">
    <location>
        <begin position="233"/>
        <end position="247"/>
    </location>
</feature>
<organism evidence="3 4">
    <name type="scientific">Onychostoma macrolepis</name>
    <dbReference type="NCBI Taxonomy" id="369639"/>
    <lineage>
        <taxon>Eukaryota</taxon>
        <taxon>Metazoa</taxon>
        <taxon>Chordata</taxon>
        <taxon>Craniata</taxon>
        <taxon>Vertebrata</taxon>
        <taxon>Euteleostomi</taxon>
        <taxon>Actinopterygii</taxon>
        <taxon>Neopterygii</taxon>
        <taxon>Teleostei</taxon>
        <taxon>Ostariophysi</taxon>
        <taxon>Cypriniformes</taxon>
        <taxon>Cyprinidae</taxon>
        <taxon>Acrossocheilinae</taxon>
        <taxon>Onychostoma</taxon>
    </lineage>
</organism>
<dbReference type="InterPro" id="IPR051293">
    <property type="entry name" value="MTUS1/CCDC69"/>
</dbReference>
<dbReference type="GO" id="GO:0008017">
    <property type="term" value="F:microtubule binding"/>
    <property type="evidence" value="ECO:0007669"/>
    <property type="project" value="TreeGrafter"/>
</dbReference>
<evidence type="ECO:0000313" key="4">
    <source>
        <dbReference type="Proteomes" id="UP000579812"/>
    </source>
</evidence>
<feature type="compositionally biased region" description="Basic and acidic residues" evidence="2">
    <location>
        <begin position="106"/>
        <end position="122"/>
    </location>
</feature>
<accession>A0A7J6CLI8</accession>
<feature type="compositionally biased region" description="Polar residues" evidence="2">
    <location>
        <begin position="205"/>
        <end position="216"/>
    </location>
</feature>
<gene>
    <name evidence="3" type="ORF">G5714_010938</name>
</gene>
<feature type="compositionally biased region" description="Polar residues" evidence="2">
    <location>
        <begin position="327"/>
        <end position="372"/>
    </location>
</feature>
<feature type="compositionally biased region" description="Low complexity" evidence="2">
    <location>
        <begin position="731"/>
        <end position="741"/>
    </location>
</feature>
<dbReference type="OrthoDB" id="10038993at2759"/>
<keyword evidence="4" id="KW-1185">Reference proteome</keyword>
<dbReference type="Proteomes" id="UP000579812">
    <property type="component" value="Unassembled WGS sequence"/>
</dbReference>
<proteinExistence type="predicted"/>
<feature type="compositionally biased region" description="Basic and acidic residues" evidence="2">
    <location>
        <begin position="135"/>
        <end position="145"/>
    </location>
</feature>
<dbReference type="PANTHER" id="PTHR24200">
    <property type="entry name" value="TOUCAN, ISOFORM A"/>
    <property type="match status" value="1"/>
</dbReference>